<reference evidence="1 2" key="1">
    <citation type="submission" date="2019-06" db="EMBL/GenBank/DDBJ databases">
        <title>A chromosomal-level reference genome of Carpinus fangiana (Coryloideae, Betulaceae).</title>
        <authorList>
            <person name="Yang X."/>
            <person name="Wang Z."/>
            <person name="Zhang L."/>
            <person name="Hao G."/>
            <person name="Liu J."/>
            <person name="Yang Y."/>
        </authorList>
    </citation>
    <scope>NUCLEOTIDE SEQUENCE [LARGE SCALE GENOMIC DNA]</scope>
    <source>
        <strain evidence="1">Cfa_2016G</strain>
        <tissue evidence="1">Leaf</tissue>
    </source>
</reference>
<dbReference type="Proteomes" id="UP000327013">
    <property type="component" value="Chromosome 4"/>
</dbReference>
<proteinExistence type="predicted"/>
<evidence type="ECO:0000313" key="1">
    <source>
        <dbReference type="EMBL" id="KAE8037996.1"/>
    </source>
</evidence>
<dbReference type="AlphaFoldDB" id="A0A660KVM5"/>
<evidence type="ECO:0000313" key="2">
    <source>
        <dbReference type="Proteomes" id="UP000327013"/>
    </source>
</evidence>
<accession>A0A660KVM5</accession>
<keyword evidence="2" id="KW-1185">Reference proteome</keyword>
<sequence>MGTSGSGVGEPFAQLEVKGRCGSIGTMGPLLVKGKRKCAPAHQLKKPLPLFKIIRNWMKDWLQYVHWGVRKMPRAGGKRVVSGGGVKQILFKIGLKVQNQAYFPVFSSAFT</sequence>
<protein>
    <submittedName>
        <fullName evidence="1">Uncharacterized protein</fullName>
    </submittedName>
</protein>
<dbReference type="EMBL" id="CM017324">
    <property type="protein sequence ID" value="KAE8037996.1"/>
    <property type="molecule type" value="Genomic_DNA"/>
</dbReference>
<name>A0A660KVM5_9ROSI</name>
<gene>
    <name evidence="1" type="ORF">FH972_010544</name>
</gene>
<organism evidence="1 2">
    <name type="scientific">Carpinus fangiana</name>
    <dbReference type="NCBI Taxonomy" id="176857"/>
    <lineage>
        <taxon>Eukaryota</taxon>
        <taxon>Viridiplantae</taxon>
        <taxon>Streptophyta</taxon>
        <taxon>Embryophyta</taxon>
        <taxon>Tracheophyta</taxon>
        <taxon>Spermatophyta</taxon>
        <taxon>Magnoliopsida</taxon>
        <taxon>eudicotyledons</taxon>
        <taxon>Gunneridae</taxon>
        <taxon>Pentapetalae</taxon>
        <taxon>rosids</taxon>
        <taxon>fabids</taxon>
        <taxon>Fagales</taxon>
        <taxon>Betulaceae</taxon>
        <taxon>Carpinus</taxon>
    </lineage>
</organism>